<reference evidence="3" key="1">
    <citation type="journal article" date="2014" name="Int. J. Syst. Evol. Microbiol.">
        <title>Complete genome sequence of Corynebacterium casei LMG S-19264T (=DSM 44701T), isolated from a smear-ripened cheese.</title>
        <authorList>
            <consortium name="US DOE Joint Genome Institute (JGI-PGF)"/>
            <person name="Walter F."/>
            <person name="Albersmeier A."/>
            <person name="Kalinowski J."/>
            <person name="Ruckert C."/>
        </authorList>
    </citation>
    <scope>NUCLEOTIDE SEQUENCE</scope>
    <source>
        <strain evidence="3">CGMCC 1.15095</strain>
    </source>
</reference>
<dbReference type="GO" id="GO:0005829">
    <property type="term" value="C:cytosol"/>
    <property type="evidence" value="ECO:0007669"/>
    <property type="project" value="TreeGrafter"/>
</dbReference>
<dbReference type="EMBL" id="BMHK01000009">
    <property type="protein sequence ID" value="GGB99845.1"/>
    <property type="molecule type" value="Genomic_DNA"/>
</dbReference>
<evidence type="ECO:0000259" key="2">
    <source>
        <dbReference type="PROSITE" id="PS50943"/>
    </source>
</evidence>
<evidence type="ECO:0000313" key="3">
    <source>
        <dbReference type="EMBL" id="GGB99845.1"/>
    </source>
</evidence>
<dbReference type="Pfam" id="PF01381">
    <property type="entry name" value="HTH_3"/>
    <property type="match status" value="1"/>
</dbReference>
<keyword evidence="4" id="KW-1185">Reference proteome</keyword>
<dbReference type="PANTHER" id="PTHR46797">
    <property type="entry name" value="HTH-TYPE TRANSCRIPTIONAL REGULATOR"/>
    <property type="match status" value="1"/>
</dbReference>
<evidence type="ECO:0000313" key="4">
    <source>
        <dbReference type="Proteomes" id="UP000608154"/>
    </source>
</evidence>
<dbReference type="PANTHER" id="PTHR46797:SF1">
    <property type="entry name" value="METHYLPHOSPHONATE SYNTHASE"/>
    <property type="match status" value="1"/>
</dbReference>
<dbReference type="AlphaFoldDB" id="A0A916TS34"/>
<dbReference type="SMART" id="SM00530">
    <property type="entry name" value="HTH_XRE"/>
    <property type="match status" value="1"/>
</dbReference>
<protein>
    <recommendedName>
        <fullName evidence="2">HTH cro/C1-type domain-containing protein</fullName>
    </recommendedName>
</protein>
<accession>A0A916TS34</accession>
<keyword evidence="1" id="KW-0238">DNA-binding</keyword>
<dbReference type="Gene3D" id="1.10.260.40">
    <property type="entry name" value="lambda repressor-like DNA-binding domains"/>
    <property type="match status" value="1"/>
</dbReference>
<dbReference type="CDD" id="cd00093">
    <property type="entry name" value="HTH_XRE"/>
    <property type="match status" value="1"/>
</dbReference>
<dbReference type="InterPro" id="IPR010982">
    <property type="entry name" value="Lambda_DNA-bd_dom_sf"/>
</dbReference>
<gene>
    <name evidence="3" type="ORF">GCM10011494_17910</name>
</gene>
<dbReference type="GO" id="GO:0003677">
    <property type="term" value="F:DNA binding"/>
    <property type="evidence" value="ECO:0007669"/>
    <property type="project" value="UniProtKB-KW"/>
</dbReference>
<organism evidence="3 4">
    <name type="scientific">Novosphingobium endophyticum</name>
    <dbReference type="NCBI Taxonomy" id="1955250"/>
    <lineage>
        <taxon>Bacteria</taxon>
        <taxon>Pseudomonadati</taxon>
        <taxon>Pseudomonadota</taxon>
        <taxon>Alphaproteobacteria</taxon>
        <taxon>Sphingomonadales</taxon>
        <taxon>Sphingomonadaceae</taxon>
        <taxon>Novosphingobium</taxon>
    </lineage>
</organism>
<dbReference type="Proteomes" id="UP000608154">
    <property type="component" value="Unassembled WGS sequence"/>
</dbReference>
<dbReference type="InterPro" id="IPR050807">
    <property type="entry name" value="TransReg_Diox_bact_type"/>
</dbReference>
<dbReference type="SUPFAM" id="SSF47413">
    <property type="entry name" value="lambda repressor-like DNA-binding domains"/>
    <property type="match status" value="1"/>
</dbReference>
<evidence type="ECO:0000256" key="1">
    <source>
        <dbReference type="ARBA" id="ARBA00023125"/>
    </source>
</evidence>
<comment type="caution">
    <text evidence="3">The sequence shown here is derived from an EMBL/GenBank/DDBJ whole genome shotgun (WGS) entry which is preliminary data.</text>
</comment>
<dbReference type="InterPro" id="IPR001387">
    <property type="entry name" value="Cro/C1-type_HTH"/>
</dbReference>
<name>A0A916TS34_9SPHN</name>
<dbReference type="GO" id="GO:0003700">
    <property type="term" value="F:DNA-binding transcription factor activity"/>
    <property type="evidence" value="ECO:0007669"/>
    <property type="project" value="TreeGrafter"/>
</dbReference>
<dbReference type="RefSeq" id="WP_188770614.1">
    <property type="nucleotide sequence ID" value="NZ_BMHK01000009.1"/>
</dbReference>
<dbReference type="PROSITE" id="PS50943">
    <property type="entry name" value="HTH_CROC1"/>
    <property type="match status" value="1"/>
</dbReference>
<reference evidence="3" key="2">
    <citation type="submission" date="2020-09" db="EMBL/GenBank/DDBJ databases">
        <authorList>
            <person name="Sun Q."/>
            <person name="Zhou Y."/>
        </authorList>
    </citation>
    <scope>NUCLEOTIDE SEQUENCE</scope>
    <source>
        <strain evidence="3">CGMCC 1.15095</strain>
    </source>
</reference>
<feature type="domain" description="HTH cro/C1-type" evidence="2">
    <location>
        <begin position="58"/>
        <end position="112"/>
    </location>
</feature>
<proteinExistence type="predicted"/>
<sequence>MGEMVTIPIEEYKALRVASEELADLRAYDRAKDALARGAEEQVPAEVARHMVAGESPLRVWREFRGLTQQALAEASGVNRVQIADIESGKGSGSVATLVKLASALDVTVDDLI</sequence>